<evidence type="ECO:0000259" key="6">
    <source>
        <dbReference type="PROSITE" id="PS51192"/>
    </source>
</evidence>
<dbReference type="GO" id="GO:0016787">
    <property type="term" value="F:hydrolase activity"/>
    <property type="evidence" value="ECO:0007669"/>
    <property type="project" value="UniProtKB-KW"/>
</dbReference>
<evidence type="ECO:0000256" key="5">
    <source>
        <dbReference type="SAM" id="MobiDB-lite"/>
    </source>
</evidence>
<protein>
    <recommendedName>
        <fullName evidence="6">Helicase ATP-binding domain-containing protein</fullName>
    </recommendedName>
</protein>
<dbReference type="SMART" id="SM00487">
    <property type="entry name" value="DEXDc"/>
    <property type="match status" value="1"/>
</dbReference>
<sequence>MQKEGKSVKECAGQQQRRQLGRRPSHQLANDSSSSSIRALADPAAESAVEDLIPGVMTQRPQVVSFEDVAAAFTYTFDRFQQQAVEKFLAGHSVVVCAPTASGKTAIAEAAAIAVLARGQRVIYTTPLKALSNQKLVELRDRFGHETVGLQTGDASLNMDAQVVVMTTEILRNIMYRADAPSGEEAAPPVRATEDRLADVGMVVLDEVHYLGDPDRGSVWEEVIINCPTHIQLLCLSATVANPDDLGGWISEA</sequence>
<evidence type="ECO:0000313" key="7">
    <source>
        <dbReference type="EMBL" id="KAK9837400.1"/>
    </source>
</evidence>
<dbReference type="PANTHER" id="PTHR12131">
    <property type="entry name" value="ATP-DEPENDENT RNA AND DNA HELICASE"/>
    <property type="match status" value="1"/>
</dbReference>
<dbReference type="Gene3D" id="3.40.50.300">
    <property type="entry name" value="P-loop containing nucleotide triphosphate hydrolases"/>
    <property type="match status" value="1"/>
</dbReference>
<dbReference type="PANTHER" id="PTHR12131:SF1">
    <property type="entry name" value="ATP-DEPENDENT RNA HELICASE SUPV3L1, MITOCHONDRIAL-RELATED"/>
    <property type="match status" value="1"/>
</dbReference>
<dbReference type="InterPro" id="IPR027417">
    <property type="entry name" value="P-loop_NTPase"/>
</dbReference>
<organism evidence="7 8">
    <name type="scientific">Apatococcus fuscideae</name>
    <dbReference type="NCBI Taxonomy" id="2026836"/>
    <lineage>
        <taxon>Eukaryota</taxon>
        <taxon>Viridiplantae</taxon>
        <taxon>Chlorophyta</taxon>
        <taxon>core chlorophytes</taxon>
        <taxon>Trebouxiophyceae</taxon>
        <taxon>Chlorellales</taxon>
        <taxon>Chlorellaceae</taxon>
        <taxon>Apatococcus</taxon>
    </lineage>
</organism>
<dbReference type="SUPFAM" id="SSF52540">
    <property type="entry name" value="P-loop containing nucleoside triphosphate hydrolases"/>
    <property type="match status" value="1"/>
</dbReference>
<keyword evidence="8" id="KW-1185">Reference proteome</keyword>
<keyword evidence="4" id="KW-0067">ATP-binding</keyword>
<keyword evidence="2" id="KW-0378">Hydrolase</keyword>
<feature type="region of interest" description="Disordered" evidence="5">
    <location>
        <begin position="1"/>
        <end position="40"/>
    </location>
</feature>
<evidence type="ECO:0000256" key="2">
    <source>
        <dbReference type="ARBA" id="ARBA00022801"/>
    </source>
</evidence>
<dbReference type="EMBL" id="JALJOV010001951">
    <property type="protein sequence ID" value="KAK9837400.1"/>
    <property type="molecule type" value="Genomic_DNA"/>
</dbReference>
<dbReference type="GO" id="GO:0055087">
    <property type="term" value="C:Ski complex"/>
    <property type="evidence" value="ECO:0007669"/>
    <property type="project" value="TreeGrafter"/>
</dbReference>
<proteinExistence type="predicted"/>
<feature type="domain" description="Helicase ATP-binding" evidence="6">
    <location>
        <begin position="85"/>
        <end position="253"/>
    </location>
</feature>
<feature type="non-terminal residue" evidence="7">
    <location>
        <position position="253"/>
    </location>
</feature>
<dbReference type="GO" id="GO:0070478">
    <property type="term" value="P:nuclear-transcribed mRNA catabolic process, 3'-5' exonucleolytic nonsense-mediated decay"/>
    <property type="evidence" value="ECO:0007669"/>
    <property type="project" value="TreeGrafter"/>
</dbReference>
<accession>A0AAW1RUJ3</accession>
<evidence type="ECO:0000313" key="8">
    <source>
        <dbReference type="Proteomes" id="UP001485043"/>
    </source>
</evidence>
<keyword evidence="3" id="KW-0347">Helicase</keyword>
<name>A0AAW1RUJ3_9CHLO</name>
<dbReference type="InterPro" id="IPR011545">
    <property type="entry name" value="DEAD/DEAH_box_helicase_dom"/>
</dbReference>
<evidence type="ECO:0000256" key="1">
    <source>
        <dbReference type="ARBA" id="ARBA00022741"/>
    </source>
</evidence>
<dbReference type="GO" id="GO:0003676">
    <property type="term" value="F:nucleic acid binding"/>
    <property type="evidence" value="ECO:0007669"/>
    <property type="project" value="InterPro"/>
</dbReference>
<dbReference type="InterPro" id="IPR050699">
    <property type="entry name" value="RNA-DNA_Helicase"/>
</dbReference>
<dbReference type="AlphaFoldDB" id="A0AAW1RUJ3"/>
<dbReference type="CDD" id="cd17921">
    <property type="entry name" value="DEXHc_Ski2"/>
    <property type="match status" value="1"/>
</dbReference>
<dbReference type="GO" id="GO:0004386">
    <property type="term" value="F:helicase activity"/>
    <property type="evidence" value="ECO:0007669"/>
    <property type="project" value="UniProtKB-KW"/>
</dbReference>
<dbReference type="GO" id="GO:0005524">
    <property type="term" value="F:ATP binding"/>
    <property type="evidence" value="ECO:0007669"/>
    <property type="project" value="UniProtKB-KW"/>
</dbReference>
<comment type="caution">
    <text evidence="7">The sequence shown here is derived from an EMBL/GenBank/DDBJ whole genome shotgun (WGS) entry which is preliminary data.</text>
</comment>
<dbReference type="InterPro" id="IPR014001">
    <property type="entry name" value="Helicase_ATP-bd"/>
</dbReference>
<dbReference type="PROSITE" id="PS51192">
    <property type="entry name" value="HELICASE_ATP_BIND_1"/>
    <property type="match status" value="1"/>
</dbReference>
<dbReference type="Proteomes" id="UP001485043">
    <property type="component" value="Unassembled WGS sequence"/>
</dbReference>
<dbReference type="Pfam" id="PF00270">
    <property type="entry name" value="DEAD"/>
    <property type="match status" value="1"/>
</dbReference>
<reference evidence="7 8" key="1">
    <citation type="journal article" date="2024" name="Nat. Commun.">
        <title>Phylogenomics reveals the evolutionary origins of lichenization in chlorophyte algae.</title>
        <authorList>
            <person name="Puginier C."/>
            <person name="Libourel C."/>
            <person name="Otte J."/>
            <person name="Skaloud P."/>
            <person name="Haon M."/>
            <person name="Grisel S."/>
            <person name="Petersen M."/>
            <person name="Berrin J.G."/>
            <person name="Delaux P.M."/>
            <person name="Dal Grande F."/>
            <person name="Keller J."/>
        </authorList>
    </citation>
    <scope>NUCLEOTIDE SEQUENCE [LARGE SCALE GENOMIC DNA]</scope>
    <source>
        <strain evidence="7 8">SAG 2523</strain>
    </source>
</reference>
<evidence type="ECO:0000256" key="3">
    <source>
        <dbReference type="ARBA" id="ARBA00022806"/>
    </source>
</evidence>
<keyword evidence="1" id="KW-0547">Nucleotide-binding</keyword>
<gene>
    <name evidence="7" type="ORF">WJX84_008897</name>
</gene>
<evidence type="ECO:0000256" key="4">
    <source>
        <dbReference type="ARBA" id="ARBA00022840"/>
    </source>
</evidence>
<feature type="compositionally biased region" description="Polar residues" evidence="5">
    <location>
        <begin position="27"/>
        <end position="37"/>
    </location>
</feature>